<dbReference type="RefSeq" id="WP_123741740.1">
    <property type="nucleotide sequence ID" value="NZ_RJKM01000001.1"/>
</dbReference>
<dbReference type="EMBL" id="RJKM01000001">
    <property type="protein sequence ID" value="ROP35635.1"/>
    <property type="molecule type" value="Genomic_DNA"/>
</dbReference>
<comment type="caution">
    <text evidence="1">The sequence shown here is derived from an EMBL/GenBank/DDBJ whole genome shotgun (WGS) entry which is preliminary data.</text>
</comment>
<dbReference type="AlphaFoldDB" id="A0A3N1GZA3"/>
<name>A0A3N1GZA3_9PSEU</name>
<sequence length="265" mass="27975">MKTRTTAVLAVCVAAGLVASLLVFRRSSSEPPPPVPDAPTAGAGVRVGVAISDHGTEQGWFLMASQDVARRTPPDDVADCRALHAWALREGALPVGDTAHTVTFSADHRTTIESTYVRVVPDPTPYPAEQPPAVRLRCLPRPGATPPFPEPGEARFRVNGGSRPLTFEERRQVEPGVDARFDVVVDLTGTTGPFAYRVEIGIAEGGGFRMVPVNGGDDVLFATEDGGGMGYWPATTTWTMGPTRTRTDCPAATDPAPDGQAECAG</sequence>
<keyword evidence="2" id="KW-1185">Reference proteome</keyword>
<evidence type="ECO:0000313" key="2">
    <source>
        <dbReference type="Proteomes" id="UP000268727"/>
    </source>
</evidence>
<accession>A0A3N1GZA3</accession>
<organism evidence="1 2">
    <name type="scientific">Saccharothrix texasensis</name>
    <dbReference type="NCBI Taxonomy" id="103734"/>
    <lineage>
        <taxon>Bacteria</taxon>
        <taxon>Bacillati</taxon>
        <taxon>Actinomycetota</taxon>
        <taxon>Actinomycetes</taxon>
        <taxon>Pseudonocardiales</taxon>
        <taxon>Pseudonocardiaceae</taxon>
        <taxon>Saccharothrix</taxon>
    </lineage>
</organism>
<proteinExistence type="predicted"/>
<reference evidence="1 2" key="1">
    <citation type="submission" date="2018-11" db="EMBL/GenBank/DDBJ databases">
        <title>Sequencing the genomes of 1000 actinobacteria strains.</title>
        <authorList>
            <person name="Klenk H.-P."/>
        </authorList>
    </citation>
    <scope>NUCLEOTIDE SEQUENCE [LARGE SCALE GENOMIC DNA]</scope>
    <source>
        <strain evidence="1 2">DSM 44231</strain>
    </source>
</reference>
<dbReference type="OrthoDB" id="3676257at2"/>
<dbReference type="Proteomes" id="UP000268727">
    <property type="component" value="Unassembled WGS sequence"/>
</dbReference>
<protein>
    <submittedName>
        <fullName evidence="1">Uncharacterized protein</fullName>
    </submittedName>
</protein>
<gene>
    <name evidence="1" type="ORF">EDD40_0873</name>
</gene>
<evidence type="ECO:0000313" key="1">
    <source>
        <dbReference type="EMBL" id="ROP35635.1"/>
    </source>
</evidence>